<protein>
    <submittedName>
        <fullName evidence="2">Uncharacterized protein</fullName>
    </submittedName>
</protein>
<reference evidence="2" key="1">
    <citation type="submission" date="2021-02" db="EMBL/GenBank/DDBJ databases">
        <authorList>
            <person name="Nowell W R."/>
        </authorList>
    </citation>
    <scope>NUCLEOTIDE SEQUENCE</scope>
</reference>
<proteinExistence type="predicted"/>
<evidence type="ECO:0000313" key="2">
    <source>
        <dbReference type="EMBL" id="CAF1229352.1"/>
    </source>
</evidence>
<evidence type="ECO:0000256" key="1">
    <source>
        <dbReference type="SAM" id="SignalP"/>
    </source>
</evidence>
<sequence>MSKYIVLYCFIITLLNQIKTNYALPTELQEETYRVQNNSYISRQLRTTKLCTTNNDLRLYIPYSAVKFFWSGFGVADSDIVAAETAEYMAGKEGKTGVTLEILLRKYKQNMHIQGCNSTIPMTPECQQFWENLSCEYATRVTGEIRIILGSKLNPEDRWFKIEKPTLDSRRSNGQDLWGFKQYELEPVYCKDMATQNTSIPQIKNEICQKNS</sequence>
<evidence type="ECO:0000313" key="3">
    <source>
        <dbReference type="EMBL" id="CAF3577656.1"/>
    </source>
</evidence>
<dbReference type="Proteomes" id="UP000663868">
    <property type="component" value="Unassembled WGS sequence"/>
</dbReference>
<dbReference type="AlphaFoldDB" id="A0A814YIC6"/>
<feature type="chain" id="PRO_5035603721" evidence="1">
    <location>
        <begin position="24"/>
        <end position="212"/>
    </location>
</feature>
<feature type="signal peptide" evidence="1">
    <location>
        <begin position="1"/>
        <end position="23"/>
    </location>
</feature>
<comment type="caution">
    <text evidence="2">The sequence shown here is derived from an EMBL/GenBank/DDBJ whole genome shotgun (WGS) entry which is preliminary data.</text>
</comment>
<dbReference type="EMBL" id="CAJNOE010000465">
    <property type="protein sequence ID" value="CAF1229352.1"/>
    <property type="molecule type" value="Genomic_DNA"/>
</dbReference>
<gene>
    <name evidence="2" type="ORF">IZO911_LOCUS30165</name>
    <name evidence="3" type="ORF">KXQ929_LOCUS3956</name>
</gene>
<evidence type="ECO:0000313" key="4">
    <source>
        <dbReference type="Proteomes" id="UP000663860"/>
    </source>
</evidence>
<dbReference type="Proteomes" id="UP000663860">
    <property type="component" value="Unassembled WGS sequence"/>
</dbReference>
<organism evidence="2 4">
    <name type="scientific">Adineta steineri</name>
    <dbReference type="NCBI Taxonomy" id="433720"/>
    <lineage>
        <taxon>Eukaryota</taxon>
        <taxon>Metazoa</taxon>
        <taxon>Spiralia</taxon>
        <taxon>Gnathifera</taxon>
        <taxon>Rotifera</taxon>
        <taxon>Eurotatoria</taxon>
        <taxon>Bdelloidea</taxon>
        <taxon>Adinetida</taxon>
        <taxon>Adinetidae</taxon>
        <taxon>Adineta</taxon>
    </lineage>
</organism>
<accession>A0A814YIC6</accession>
<dbReference type="EMBL" id="CAJOBB010000132">
    <property type="protein sequence ID" value="CAF3577656.1"/>
    <property type="molecule type" value="Genomic_DNA"/>
</dbReference>
<keyword evidence="1" id="KW-0732">Signal</keyword>
<name>A0A814YIC6_9BILA</name>